<feature type="domain" description="NIF system FeS cluster assembly NifU N-terminal" evidence="1">
    <location>
        <begin position="19"/>
        <end position="103"/>
    </location>
</feature>
<dbReference type="Gene3D" id="3.90.1010.10">
    <property type="match status" value="1"/>
</dbReference>
<dbReference type="CDD" id="cd06664">
    <property type="entry name" value="IscU_like"/>
    <property type="match status" value="1"/>
</dbReference>
<name>A0A562TBU8_9HYPH</name>
<comment type="caution">
    <text evidence="2">The sequence shown here is derived from an EMBL/GenBank/DDBJ whole genome shotgun (WGS) entry which is preliminary data.</text>
</comment>
<keyword evidence="3" id="KW-1185">Reference proteome</keyword>
<dbReference type="Proteomes" id="UP000320593">
    <property type="component" value="Unassembled WGS sequence"/>
</dbReference>
<protein>
    <submittedName>
        <fullName evidence="2">NifU-like protein involved in Fe-S cluster formation</fullName>
    </submittedName>
</protein>
<dbReference type="Pfam" id="PF01592">
    <property type="entry name" value="NifU_N"/>
    <property type="match status" value="1"/>
</dbReference>
<dbReference type="InterPro" id="IPR002871">
    <property type="entry name" value="NIF_FeS_clus_asmbl_NifU_N"/>
</dbReference>
<dbReference type="GO" id="GO:0016226">
    <property type="term" value="P:iron-sulfur cluster assembly"/>
    <property type="evidence" value="ECO:0007669"/>
    <property type="project" value="InterPro"/>
</dbReference>
<dbReference type="EMBL" id="VLLF01000002">
    <property type="protein sequence ID" value="TWI90546.1"/>
    <property type="molecule type" value="Genomic_DNA"/>
</dbReference>
<proteinExistence type="predicted"/>
<dbReference type="GO" id="GO:0005506">
    <property type="term" value="F:iron ion binding"/>
    <property type="evidence" value="ECO:0007669"/>
    <property type="project" value="InterPro"/>
</dbReference>
<evidence type="ECO:0000313" key="2">
    <source>
        <dbReference type="EMBL" id="TWI90546.1"/>
    </source>
</evidence>
<organism evidence="2 3">
    <name type="scientific">Roseibium hamelinense</name>
    <dbReference type="NCBI Taxonomy" id="150831"/>
    <lineage>
        <taxon>Bacteria</taxon>
        <taxon>Pseudomonadati</taxon>
        <taxon>Pseudomonadota</taxon>
        <taxon>Alphaproteobacteria</taxon>
        <taxon>Hyphomicrobiales</taxon>
        <taxon>Stappiaceae</taxon>
        <taxon>Roseibium</taxon>
    </lineage>
</organism>
<accession>A0A562TBU8</accession>
<dbReference type="SUPFAM" id="SSF82649">
    <property type="entry name" value="SufE/NifU"/>
    <property type="match status" value="1"/>
</dbReference>
<evidence type="ECO:0000259" key="1">
    <source>
        <dbReference type="Pfam" id="PF01592"/>
    </source>
</evidence>
<gene>
    <name evidence="2" type="ORF">JM93_01529</name>
</gene>
<dbReference type="AlphaFoldDB" id="A0A562TBU8"/>
<evidence type="ECO:0000313" key="3">
    <source>
        <dbReference type="Proteomes" id="UP000320593"/>
    </source>
</evidence>
<reference evidence="2 3" key="1">
    <citation type="submission" date="2019-07" db="EMBL/GenBank/DDBJ databases">
        <title>Genomic Encyclopedia of Archaeal and Bacterial Type Strains, Phase II (KMG-II): from individual species to whole genera.</title>
        <authorList>
            <person name="Goeker M."/>
        </authorList>
    </citation>
    <scope>NUCLEOTIDE SEQUENCE [LARGE SCALE GENOMIC DNA]</scope>
    <source>
        <strain evidence="2 3">ATCC BAA-252</strain>
    </source>
</reference>
<dbReference type="GO" id="GO:0051536">
    <property type="term" value="F:iron-sulfur cluster binding"/>
    <property type="evidence" value="ECO:0007669"/>
    <property type="project" value="InterPro"/>
</dbReference>
<sequence length="167" mass="17917">MRLLHKKFHEEARMLDDIYNSKILEFAGNIPRIGRLDNPQASATAHSRLCGSTVTVELVTEDGVVTDFAQDVKACALGQASSSILARHIVGTPVGDLRDLQTTMRAMLKEGGNPPEGRFADLKFLEPVREYKARHASTLLAFDAVVDALDQIDAASGASGKAAGEVA</sequence>